<dbReference type="EMBL" id="CP092109">
    <property type="protein sequence ID" value="UWZ80440.1"/>
    <property type="molecule type" value="Genomic_DNA"/>
</dbReference>
<dbReference type="PANTHER" id="PTHR35335:SF1">
    <property type="entry name" value="UPF0716 PROTEIN FXSA"/>
    <property type="match status" value="1"/>
</dbReference>
<accession>A0ABY5ZRB3</accession>
<reference evidence="2" key="1">
    <citation type="journal article" date="2022" name="Environ. Microbiol.">
        <title>Geoalkalibacter halelectricus SAP #1 sp. nov. possessing extracellular electron transfer and mineral#reducing capabilities from a haloalkaline environment.</title>
        <authorList>
            <person name="Yadav S."/>
            <person name="Singh R."/>
            <person name="Sundharam S.S."/>
            <person name="Chaudhary S."/>
            <person name="Krishnamurthi S."/>
            <person name="Patil S.A."/>
        </authorList>
    </citation>
    <scope>NUCLEOTIDE SEQUENCE</scope>
    <source>
        <strain evidence="2">SAP-1</strain>
    </source>
</reference>
<proteinExistence type="predicted"/>
<protein>
    <submittedName>
        <fullName evidence="2">Membrane protein FxsA</fullName>
    </submittedName>
</protein>
<organism evidence="2 3">
    <name type="scientific">Geoalkalibacter halelectricus</name>
    <dbReference type="NCBI Taxonomy" id="2847045"/>
    <lineage>
        <taxon>Bacteria</taxon>
        <taxon>Pseudomonadati</taxon>
        <taxon>Thermodesulfobacteriota</taxon>
        <taxon>Desulfuromonadia</taxon>
        <taxon>Desulfuromonadales</taxon>
        <taxon>Geoalkalibacteraceae</taxon>
        <taxon>Geoalkalibacter</taxon>
    </lineage>
</organism>
<feature type="transmembrane region" description="Helical" evidence="1">
    <location>
        <begin position="28"/>
        <end position="47"/>
    </location>
</feature>
<keyword evidence="1" id="KW-1133">Transmembrane helix</keyword>
<feature type="transmembrane region" description="Helical" evidence="1">
    <location>
        <begin position="6"/>
        <end position="21"/>
    </location>
</feature>
<evidence type="ECO:0000256" key="1">
    <source>
        <dbReference type="SAM" id="Phobius"/>
    </source>
</evidence>
<sequence length="130" mass="14422">MFIRLLFLFTIIPVVEIYVILQVGRQLGVAPTVALIILTGIAGAYLARTQGFEIIARIQRDTAQGQLPAESLLDGALVLAGGLLLLTPGFCTDLIGFALLIPLSRDSLKRFLRQWLQKQIEHGHINVRRY</sequence>
<evidence type="ECO:0000313" key="2">
    <source>
        <dbReference type="EMBL" id="UWZ80440.1"/>
    </source>
</evidence>
<gene>
    <name evidence="2" type="primary">fxsA</name>
    <name evidence="2" type="ORF">L9S41_03325</name>
</gene>
<keyword evidence="3" id="KW-1185">Reference proteome</keyword>
<keyword evidence="1" id="KW-0812">Transmembrane</keyword>
<dbReference type="Proteomes" id="UP001060414">
    <property type="component" value="Chromosome"/>
</dbReference>
<name>A0ABY5ZRB3_9BACT</name>
<evidence type="ECO:0000313" key="3">
    <source>
        <dbReference type="Proteomes" id="UP001060414"/>
    </source>
</evidence>
<dbReference type="Pfam" id="PF04186">
    <property type="entry name" value="FxsA"/>
    <property type="match status" value="1"/>
</dbReference>
<dbReference type="NCBIfam" id="NF008528">
    <property type="entry name" value="PRK11463.1-2"/>
    <property type="match status" value="1"/>
</dbReference>
<dbReference type="InterPro" id="IPR007313">
    <property type="entry name" value="FxsA"/>
</dbReference>
<keyword evidence="1" id="KW-0472">Membrane</keyword>
<dbReference type="PANTHER" id="PTHR35335">
    <property type="entry name" value="UPF0716 PROTEIN FXSA"/>
    <property type="match status" value="1"/>
</dbReference>
<dbReference type="RefSeq" id="WP_260748797.1">
    <property type="nucleotide sequence ID" value="NZ_CP092109.1"/>
</dbReference>